<comment type="similarity">
    <text evidence="7">Belongs to the WD repeat DDB2/WDR76 family.</text>
</comment>
<reference evidence="9 10" key="1">
    <citation type="journal article" date="2021" name="DNA Res.">
        <title>Genome analysis of Candida subhashii reveals its hybrid nature and dual mitochondrial genome conformations.</title>
        <authorList>
            <person name="Mixao V."/>
            <person name="Hegedusova E."/>
            <person name="Saus E."/>
            <person name="Pryszcz L.P."/>
            <person name="Cillingova A."/>
            <person name="Nosek J."/>
            <person name="Gabaldon T."/>
        </authorList>
    </citation>
    <scope>NUCLEOTIDE SEQUENCE [LARGE SCALE GENOMIC DNA]</scope>
    <source>
        <strain evidence="9 10">CBS 10753</strain>
    </source>
</reference>
<accession>A0A8J5QG36</accession>
<comment type="caution">
    <text evidence="9">The sequence shown here is derived from an EMBL/GenBank/DDBJ whole genome shotgun (WGS) entry which is preliminary data.</text>
</comment>
<feature type="repeat" description="WD" evidence="6">
    <location>
        <begin position="366"/>
        <end position="402"/>
    </location>
</feature>
<evidence type="ECO:0000256" key="6">
    <source>
        <dbReference type="PROSITE-ProRule" id="PRU00221"/>
    </source>
</evidence>
<dbReference type="GO" id="GO:0005634">
    <property type="term" value="C:nucleus"/>
    <property type="evidence" value="ECO:0007669"/>
    <property type="project" value="TreeGrafter"/>
</dbReference>
<dbReference type="GO" id="GO:0006974">
    <property type="term" value="P:DNA damage response"/>
    <property type="evidence" value="ECO:0007669"/>
    <property type="project" value="UniProtKB-KW"/>
</dbReference>
<proteinExistence type="inferred from homology"/>
<evidence type="ECO:0000313" key="9">
    <source>
        <dbReference type="EMBL" id="KAG7664994.1"/>
    </source>
</evidence>
<dbReference type="OrthoDB" id="9890280at2759"/>
<dbReference type="GeneID" id="73468260"/>
<evidence type="ECO:0000256" key="5">
    <source>
        <dbReference type="ARBA" id="ARBA00023125"/>
    </source>
</evidence>
<gene>
    <name evidence="9" type="ORF">J8A68_001459</name>
</gene>
<evidence type="ECO:0000256" key="7">
    <source>
        <dbReference type="RuleBase" id="RU365004"/>
    </source>
</evidence>
<keyword evidence="5 7" id="KW-0238">DNA-binding</keyword>
<feature type="compositionally biased region" description="Basic residues" evidence="8">
    <location>
        <begin position="43"/>
        <end position="58"/>
    </location>
</feature>
<dbReference type="GO" id="GO:0003677">
    <property type="term" value="F:DNA binding"/>
    <property type="evidence" value="ECO:0007669"/>
    <property type="project" value="UniProtKB-UniRule"/>
</dbReference>
<dbReference type="Proteomes" id="UP000694255">
    <property type="component" value="Unassembled WGS sequence"/>
</dbReference>
<dbReference type="PROSITE" id="PS50294">
    <property type="entry name" value="WD_REPEATS_REGION"/>
    <property type="match status" value="1"/>
</dbReference>
<dbReference type="EMBL" id="JAGSYN010000055">
    <property type="protein sequence ID" value="KAG7664994.1"/>
    <property type="molecule type" value="Genomic_DNA"/>
</dbReference>
<dbReference type="PROSITE" id="PS00678">
    <property type="entry name" value="WD_REPEATS_1"/>
    <property type="match status" value="1"/>
</dbReference>
<feature type="compositionally biased region" description="Basic and acidic residues" evidence="8">
    <location>
        <begin position="89"/>
        <end position="103"/>
    </location>
</feature>
<evidence type="ECO:0000256" key="8">
    <source>
        <dbReference type="SAM" id="MobiDB-lite"/>
    </source>
</evidence>
<evidence type="ECO:0000313" key="10">
    <source>
        <dbReference type="Proteomes" id="UP000694255"/>
    </source>
</evidence>
<organism evidence="9 10">
    <name type="scientific">[Candida] subhashii</name>
    <dbReference type="NCBI Taxonomy" id="561895"/>
    <lineage>
        <taxon>Eukaryota</taxon>
        <taxon>Fungi</taxon>
        <taxon>Dikarya</taxon>
        <taxon>Ascomycota</taxon>
        <taxon>Saccharomycotina</taxon>
        <taxon>Pichiomycetes</taxon>
        <taxon>Debaryomycetaceae</taxon>
        <taxon>Spathaspora</taxon>
    </lineage>
</organism>
<evidence type="ECO:0000256" key="1">
    <source>
        <dbReference type="ARBA" id="ARBA00021132"/>
    </source>
</evidence>
<keyword evidence="2 6" id="KW-0853">WD repeat</keyword>
<dbReference type="SMART" id="SM00320">
    <property type="entry name" value="WD40"/>
    <property type="match status" value="5"/>
</dbReference>
<dbReference type="PANTHER" id="PTHR14773:SF0">
    <property type="entry name" value="WD REPEAT-CONTAINING PROTEIN 76"/>
    <property type="match status" value="1"/>
</dbReference>
<dbReference type="GO" id="GO:2000001">
    <property type="term" value="P:regulation of DNA damage checkpoint"/>
    <property type="evidence" value="ECO:0007669"/>
    <property type="project" value="TreeGrafter"/>
</dbReference>
<feature type="region of interest" description="Disordered" evidence="8">
    <location>
        <begin position="32"/>
        <end position="103"/>
    </location>
</feature>
<dbReference type="Pfam" id="PF00400">
    <property type="entry name" value="WD40"/>
    <property type="match status" value="1"/>
</dbReference>
<protein>
    <recommendedName>
        <fullName evidence="1 7">DNA damage-binding protein CMR1</fullName>
    </recommendedName>
</protein>
<dbReference type="RefSeq" id="XP_049265226.1">
    <property type="nucleotide sequence ID" value="XM_049405114.1"/>
</dbReference>
<evidence type="ECO:0000256" key="4">
    <source>
        <dbReference type="ARBA" id="ARBA00022763"/>
    </source>
</evidence>
<feature type="compositionally biased region" description="Basic and acidic residues" evidence="8">
    <location>
        <begin position="59"/>
        <end position="72"/>
    </location>
</feature>
<dbReference type="AlphaFoldDB" id="A0A8J5QG36"/>
<evidence type="ECO:0000256" key="3">
    <source>
        <dbReference type="ARBA" id="ARBA00022737"/>
    </source>
</evidence>
<name>A0A8J5QG36_9ASCO</name>
<sequence>MVLSEFERQRQENIQRNKQLLQQLSLDAISSSIAREASPSTTKTKKTTKPASSKKRKTETRVKKESSAEPTRRSRRLAGIKTESENPEEYARIRDEEEAKERKKREIERLKRTKLFGEFKLMDLVTDKKSGELVNEEKVIGSVSSNGVKKEVEDEDMDNAKRTLELIQSLGDKFSAGDFYEVIRNSEKSANVSLESKRKEFDSLHIYEKHDPLDIKISHSRITAIHMHPSQDNRLILAGDTMGNVGLWAVDSTTNEEEPEPAITILHPHGRNISKIITPTYAPSKIYTASYDGSVRSLDLHKLESTELAYLNDPYESSSNYFLGVSDINQCMEGNPNVIYMTTLEGHFYQYDTREPFVGIKRKDLLRLHDKKIGGFTINPTMSTQIATASLDRSLRIWDLRNIGKSSWSEYEHQKSPHMYGSYSSRLSVSCVDWNRENRLVCNGYDDNICLFDYSGGEDTGLSVITEWGSDYVPHQSRKRKAAGGEEQDLIPDNLKPFNKIRHNCQTGRWVSILKSKWQQDPQDGMQKFVIANMNRGLDIYDQQGNILAHLNEKVGAVPAVATMHPTQNWVVGGSASGKVYFFK</sequence>
<keyword evidence="4 7" id="KW-0227">DNA damage</keyword>
<dbReference type="InterPro" id="IPR050853">
    <property type="entry name" value="WD_repeat_DNA-damage-binding"/>
</dbReference>
<keyword evidence="10" id="KW-1185">Reference proteome</keyword>
<keyword evidence="3" id="KW-0677">Repeat</keyword>
<evidence type="ECO:0000256" key="2">
    <source>
        <dbReference type="ARBA" id="ARBA00022574"/>
    </source>
</evidence>
<dbReference type="PANTHER" id="PTHR14773">
    <property type="entry name" value="WD REPEAT-CONTAINING PROTEIN 76"/>
    <property type="match status" value="1"/>
</dbReference>
<comment type="function">
    <text evidence="7">DNA-binding protein that binds to both single- and double-stranded DNA. Binds preferentially to UV-damaged DNA. May be involved in DNA-metabolic processes.</text>
</comment>
<dbReference type="InterPro" id="IPR019775">
    <property type="entry name" value="WD40_repeat_CS"/>
</dbReference>
<dbReference type="InterPro" id="IPR001680">
    <property type="entry name" value="WD40_rpt"/>
</dbReference>
<dbReference type="PROSITE" id="PS50082">
    <property type="entry name" value="WD_REPEATS_2"/>
    <property type="match status" value="1"/>
</dbReference>